<evidence type="ECO:0000313" key="1">
    <source>
        <dbReference type="EMBL" id="CUV02146.1"/>
    </source>
</evidence>
<organism evidence="1">
    <name type="scientific">hydrothermal vent metagenome</name>
    <dbReference type="NCBI Taxonomy" id="652676"/>
    <lineage>
        <taxon>unclassified sequences</taxon>
        <taxon>metagenomes</taxon>
        <taxon>ecological metagenomes</taxon>
    </lineage>
</organism>
<dbReference type="AlphaFoldDB" id="A0A160V883"/>
<gene>
    <name evidence="1" type="ORF">MGWOODY_Clf574</name>
</gene>
<reference evidence="1" key="1">
    <citation type="submission" date="2015-10" db="EMBL/GenBank/DDBJ databases">
        <authorList>
            <person name="Gilbert D.G."/>
        </authorList>
    </citation>
    <scope>NUCLEOTIDE SEQUENCE</scope>
</reference>
<name>A0A160V883_9ZZZZ</name>
<proteinExistence type="predicted"/>
<protein>
    <submittedName>
        <fullName evidence="1">Uncharacterized protein</fullName>
    </submittedName>
</protein>
<accession>A0A160V883</accession>
<dbReference type="EMBL" id="FAXA01000192">
    <property type="protein sequence ID" value="CUV02146.1"/>
    <property type="molecule type" value="Genomic_DNA"/>
</dbReference>
<sequence>MRRGRHNSAYARGTAVDYRLTADNAVPGDPGPANASTNAFSRVAQSKIGKAFSSLSFNRLTNLIQAGDRLFSTEQVGR</sequence>